<evidence type="ECO:0000256" key="1">
    <source>
        <dbReference type="SAM" id="MobiDB-lite"/>
    </source>
</evidence>
<dbReference type="EMBL" id="CACTIH010000147">
    <property type="protein sequence ID" value="CAA2955361.1"/>
    <property type="molecule type" value="Genomic_DNA"/>
</dbReference>
<evidence type="ECO:0000313" key="2">
    <source>
        <dbReference type="EMBL" id="CAA2955361.1"/>
    </source>
</evidence>
<feature type="region of interest" description="Disordered" evidence="1">
    <location>
        <begin position="1"/>
        <end position="49"/>
    </location>
</feature>
<protein>
    <submittedName>
        <fullName evidence="2">Uncharacterized protein</fullName>
    </submittedName>
</protein>
<name>A0A8S0PSW4_OLEEU</name>
<organism evidence="2 3">
    <name type="scientific">Olea europaea subsp. europaea</name>
    <dbReference type="NCBI Taxonomy" id="158383"/>
    <lineage>
        <taxon>Eukaryota</taxon>
        <taxon>Viridiplantae</taxon>
        <taxon>Streptophyta</taxon>
        <taxon>Embryophyta</taxon>
        <taxon>Tracheophyta</taxon>
        <taxon>Spermatophyta</taxon>
        <taxon>Magnoliopsida</taxon>
        <taxon>eudicotyledons</taxon>
        <taxon>Gunneridae</taxon>
        <taxon>Pentapetalae</taxon>
        <taxon>asterids</taxon>
        <taxon>lamiids</taxon>
        <taxon>Lamiales</taxon>
        <taxon>Oleaceae</taxon>
        <taxon>Oleeae</taxon>
        <taxon>Olea</taxon>
    </lineage>
</organism>
<keyword evidence="3" id="KW-1185">Reference proteome</keyword>
<dbReference type="Proteomes" id="UP000594638">
    <property type="component" value="Unassembled WGS sequence"/>
</dbReference>
<gene>
    <name evidence="2" type="ORF">OLEA9_A065240</name>
</gene>
<evidence type="ECO:0000313" key="3">
    <source>
        <dbReference type="Proteomes" id="UP000594638"/>
    </source>
</evidence>
<accession>A0A8S0PSW4</accession>
<sequence length="99" mass="10618">MDEPPSSQGADPPNVEPKEAPMGLLVVAESSRPDKGESPQVVGPQVVEPIGDMSPSKIADEIVRSIRDLFNSWGQVKTSRPTSTGRPSASSKEDMKFLK</sequence>
<feature type="region of interest" description="Disordered" evidence="1">
    <location>
        <begin position="73"/>
        <end position="99"/>
    </location>
</feature>
<proteinExistence type="predicted"/>
<feature type="compositionally biased region" description="Polar residues" evidence="1">
    <location>
        <begin position="73"/>
        <end position="90"/>
    </location>
</feature>
<comment type="caution">
    <text evidence="2">The sequence shown here is derived from an EMBL/GenBank/DDBJ whole genome shotgun (WGS) entry which is preliminary data.</text>
</comment>
<reference evidence="2 3" key="1">
    <citation type="submission" date="2019-12" db="EMBL/GenBank/DDBJ databases">
        <authorList>
            <person name="Alioto T."/>
            <person name="Alioto T."/>
            <person name="Gomez Garrido J."/>
        </authorList>
    </citation>
    <scope>NUCLEOTIDE SEQUENCE [LARGE SCALE GENOMIC DNA]</scope>
</reference>
<dbReference type="Gramene" id="OE9A065240T1">
    <property type="protein sequence ID" value="OE9A065240C1"/>
    <property type="gene ID" value="OE9A065240"/>
</dbReference>
<dbReference type="AlphaFoldDB" id="A0A8S0PSW4"/>